<dbReference type="PANTHER" id="PTHR30086">
    <property type="entry name" value="ARGININE EXPORTER PROTEIN ARGO"/>
    <property type="match status" value="1"/>
</dbReference>
<keyword evidence="2" id="KW-1003">Cell membrane</keyword>
<dbReference type="Pfam" id="PF01810">
    <property type="entry name" value="LysE"/>
    <property type="match status" value="1"/>
</dbReference>
<evidence type="ECO:0000256" key="2">
    <source>
        <dbReference type="ARBA" id="ARBA00022475"/>
    </source>
</evidence>
<feature type="transmembrane region" description="Helical" evidence="6">
    <location>
        <begin position="148"/>
        <end position="168"/>
    </location>
</feature>
<dbReference type="GO" id="GO:0015171">
    <property type="term" value="F:amino acid transmembrane transporter activity"/>
    <property type="evidence" value="ECO:0007669"/>
    <property type="project" value="TreeGrafter"/>
</dbReference>
<dbReference type="InterPro" id="IPR001123">
    <property type="entry name" value="LeuE-type"/>
</dbReference>
<dbReference type="GO" id="GO:0005886">
    <property type="term" value="C:plasma membrane"/>
    <property type="evidence" value="ECO:0007669"/>
    <property type="project" value="UniProtKB-SubCell"/>
</dbReference>
<evidence type="ECO:0000256" key="1">
    <source>
        <dbReference type="ARBA" id="ARBA00004651"/>
    </source>
</evidence>
<proteinExistence type="predicted"/>
<feature type="transmembrane region" description="Helical" evidence="6">
    <location>
        <begin position="180"/>
        <end position="204"/>
    </location>
</feature>
<evidence type="ECO:0000256" key="4">
    <source>
        <dbReference type="ARBA" id="ARBA00022989"/>
    </source>
</evidence>
<feature type="transmembrane region" description="Helical" evidence="6">
    <location>
        <begin position="111"/>
        <end position="136"/>
    </location>
</feature>
<evidence type="ECO:0000313" key="8">
    <source>
        <dbReference type="Proteomes" id="UP000199564"/>
    </source>
</evidence>
<dbReference type="AlphaFoldDB" id="A0A1I5H636"/>
<dbReference type="EMBL" id="FOVW01000006">
    <property type="protein sequence ID" value="SFO43722.1"/>
    <property type="molecule type" value="Genomic_DNA"/>
</dbReference>
<protein>
    <submittedName>
        <fullName evidence="7">Threonine/homoserine/homoserine lactone efflux protein</fullName>
    </submittedName>
</protein>
<keyword evidence="4 6" id="KW-1133">Transmembrane helix</keyword>
<evidence type="ECO:0000256" key="3">
    <source>
        <dbReference type="ARBA" id="ARBA00022692"/>
    </source>
</evidence>
<gene>
    <name evidence="7" type="ORF">SAMN04488519_106311</name>
</gene>
<evidence type="ECO:0000256" key="5">
    <source>
        <dbReference type="ARBA" id="ARBA00023136"/>
    </source>
</evidence>
<evidence type="ECO:0000256" key="6">
    <source>
        <dbReference type="SAM" id="Phobius"/>
    </source>
</evidence>
<feature type="transmembrane region" description="Helical" evidence="6">
    <location>
        <begin position="6"/>
        <end position="27"/>
    </location>
</feature>
<feature type="transmembrane region" description="Helical" evidence="6">
    <location>
        <begin position="71"/>
        <end position="90"/>
    </location>
</feature>
<keyword evidence="3 6" id="KW-0812">Transmembrane</keyword>
<reference evidence="8" key="1">
    <citation type="submission" date="2016-10" db="EMBL/GenBank/DDBJ databases">
        <authorList>
            <person name="Varghese N."/>
            <person name="Submissions S."/>
        </authorList>
    </citation>
    <scope>NUCLEOTIDE SEQUENCE [LARGE SCALE GENOMIC DNA]</scope>
    <source>
        <strain evidence="8">DSM 15282</strain>
    </source>
</reference>
<dbReference type="PANTHER" id="PTHR30086:SF20">
    <property type="entry name" value="ARGININE EXPORTER PROTEIN ARGO-RELATED"/>
    <property type="match status" value="1"/>
</dbReference>
<sequence>MIAALLEGLSMGLLLSALIGPVFFTLIQSSLEHGFRYAALAALGILVSDCIYVLITYFGVSYLSGIDHFEFVLGVFGGLVLFGFGISNLIKAKTSRPNSGGITLPIQKKTAFLKGFSINGINPFVLLFWVSITSLVHLKPDYGKAEAGIYYSGILGTVFSIDLLKAYVAKKLRPLVTPRLMKILGFLVGLIMIGFGTRMIYWALNQ</sequence>
<keyword evidence="5 6" id="KW-0472">Membrane</keyword>
<evidence type="ECO:0000313" key="7">
    <source>
        <dbReference type="EMBL" id="SFO43722.1"/>
    </source>
</evidence>
<feature type="transmembrane region" description="Helical" evidence="6">
    <location>
        <begin position="39"/>
        <end position="59"/>
    </location>
</feature>
<comment type="subcellular location">
    <subcellularLocation>
        <location evidence="1">Cell membrane</location>
        <topology evidence="1">Multi-pass membrane protein</topology>
    </subcellularLocation>
</comment>
<organism evidence="7 8">
    <name type="scientific">Algoriphagus ornithinivorans</name>
    <dbReference type="NCBI Taxonomy" id="226506"/>
    <lineage>
        <taxon>Bacteria</taxon>
        <taxon>Pseudomonadati</taxon>
        <taxon>Bacteroidota</taxon>
        <taxon>Cytophagia</taxon>
        <taxon>Cytophagales</taxon>
        <taxon>Cyclobacteriaceae</taxon>
        <taxon>Algoriphagus</taxon>
    </lineage>
</organism>
<dbReference type="Proteomes" id="UP000199564">
    <property type="component" value="Unassembled WGS sequence"/>
</dbReference>
<dbReference type="STRING" id="226506.SAMN04488519_106311"/>
<dbReference type="RefSeq" id="WP_091654271.1">
    <property type="nucleotide sequence ID" value="NZ_FOVW01000006.1"/>
</dbReference>
<accession>A0A1I5H636</accession>
<keyword evidence="8" id="KW-1185">Reference proteome</keyword>
<name>A0A1I5H636_9BACT</name>